<dbReference type="Proteomes" id="UP000319976">
    <property type="component" value="Chromosome"/>
</dbReference>
<evidence type="ECO:0000313" key="2">
    <source>
        <dbReference type="Proteomes" id="UP000319976"/>
    </source>
</evidence>
<keyword evidence="2" id="KW-1185">Reference proteome</keyword>
<dbReference type="KEGG" id="chya:V22_18010"/>
<name>A0A517T866_9PLAN</name>
<dbReference type="AlphaFoldDB" id="A0A517T866"/>
<protein>
    <submittedName>
        <fullName evidence="1">Uncharacterized protein</fullName>
    </submittedName>
</protein>
<reference evidence="1 2" key="1">
    <citation type="submission" date="2019-02" db="EMBL/GenBank/DDBJ databases">
        <title>Deep-cultivation of Planctomycetes and their phenomic and genomic characterization uncovers novel biology.</title>
        <authorList>
            <person name="Wiegand S."/>
            <person name="Jogler M."/>
            <person name="Boedeker C."/>
            <person name="Pinto D."/>
            <person name="Vollmers J."/>
            <person name="Rivas-Marin E."/>
            <person name="Kohn T."/>
            <person name="Peeters S.H."/>
            <person name="Heuer A."/>
            <person name="Rast P."/>
            <person name="Oberbeckmann S."/>
            <person name="Bunk B."/>
            <person name="Jeske O."/>
            <person name="Meyerdierks A."/>
            <person name="Storesund J.E."/>
            <person name="Kallscheuer N."/>
            <person name="Luecker S."/>
            <person name="Lage O.M."/>
            <person name="Pohl T."/>
            <person name="Merkel B.J."/>
            <person name="Hornburger P."/>
            <person name="Mueller R.-W."/>
            <person name="Bruemmer F."/>
            <person name="Labrenz M."/>
            <person name="Spormann A.M."/>
            <person name="Op den Camp H."/>
            <person name="Overmann J."/>
            <person name="Amann R."/>
            <person name="Jetten M.S.M."/>
            <person name="Mascher T."/>
            <person name="Medema M.H."/>
            <person name="Devos D.P."/>
            <person name="Kaster A.-K."/>
            <person name="Ovreas L."/>
            <person name="Rohde M."/>
            <person name="Galperin M.Y."/>
            <person name="Jogler C."/>
        </authorList>
    </citation>
    <scope>NUCLEOTIDE SEQUENCE [LARGE SCALE GENOMIC DNA]</scope>
    <source>
        <strain evidence="1 2">V22</strain>
    </source>
</reference>
<dbReference type="EMBL" id="CP036316">
    <property type="protein sequence ID" value="QDT64566.1"/>
    <property type="molecule type" value="Genomic_DNA"/>
</dbReference>
<evidence type="ECO:0000313" key="1">
    <source>
        <dbReference type="EMBL" id="QDT64566.1"/>
    </source>
</evidence>
<sequence>MTSRHHERRTVTPIPPAISVQHTDFQSNDCTLIAKINEAVEIVQTSTVSIVKLLQIQTEFCKKFTSITN</sequence>
<gene>
    <name evidence="1" type="ORF">V22_18010</name>
</gene>
<organism evidence="1 2">
    <name type="scientific">Calycomorphotria hydatis</name>
    <dbReference type="NCBI Taxonomy" id="2528027"/>
    <lineage>
        <taxon>Bacteria</taxon>
        <taxon>Pseudomonadati</taxon>
        <taxon>Planctomycetota</taxon>
        <taxon>Planctomycetia</taxon>
        <taxon>Planctomycetales</taxon>
        <taxon>Planctomycetaceae</taxon>
        <taxon>Calycomorphotria</taxon>
    </lineage>
</organism>
<accession>A0A517T866</accession>
<proteinExistence type="predicted"/>